<gene>
    <name evidence="1" type="ORF">METZ01_LOCUS327816</name>
</gene>
<dbReference type="Gene3D" id="3.20.20.150">
    <property type="entry name" value="Divalent-metal-dependent TIM barrel enzymes"/>
    <property type="match status" value="1"/>
</dbReference>
<reference evidence="1" key="1">
    <citation type="submission" date="2018-05" db="EMBL/GenBank/DDBJ databases">
        <authorList>
            <person name="Lanie J.A."/>
            <person name="Ng W.-L."/>
            <person name="Kazmierczak K.M."/>
            <person name="Andrzejewski T.M."/>
            <person name="Davidsen T.M."/>
            <person name="Wayne K.J."/>
            <person name="Tettelin H."/>
            <person name="Glass J.I."/>
            <person name="Rusch D."/>
            <person name="Podicherti R."/>
            <person name="Tsui H.-C.T."/>
            <person name="Winkler M.E."/>
        </authorList>
    </citation>
    <scope>NUCLEOTIDE SEQUENCE</scope>
</reference>
<evidence type="ECO:0008006" key="2">
    <source>
        <dbReference type="Google" id="ProtNLM"/>
    </source>
</evidence>
<dbReference type="InterPro" id="IPR036237">
    <property type="entry name" value="Xyl_isomerase-like_sf"/>
</dbReference>
<evidence type="ECO:0000313" key="1">
    <source>
        <dbReference type="EMBL" id="SVC74962.1"/>
    </source>
</evidence>
<protein>
    <recommendedName>
        <fullName evidence="2">Xylose isomerase-like TIM barrel domain-containing protein</fullName>
    </recommendedName>
</protein>
<dbReference type="SUPFAM" id="SSF51658">
    <property type="entry name" value="Xylose isomerase-like"/>
    <property type="match status" value="1"/>
</dbReference>
<name>A0A382PSI9_9ZZZZ</name>
<organism evidence="1">
    <name type="scientific">marine metagenome</name>
    <dbReference type="NCBI Taxonomy" id="408172"/>
    <lineage>
        <taxon>unclassified sequences</taxon>
        <taxon>metagenomes</taxon>
        <taxon>ecological metagenomes</taxon>
    </lineage>
</organism>
<dbReference type="EMBL" id="UINC01108681">
    <property type="protein sequence ID" value="SVC74962.1"/>
    <property type="molecule type" value="Genomic_DNA"/>
</dbReference>
<sequence length="151" mass="16196">MKLIVFSKMLSDKTVEELADLAEALGIDGYDLAVRPGHPVNPDNVTQALPAAAQLFRDRGLGIPLITANTDLVDPTVEAADTLLAAMADAGVPRVKLGYYKIDLNSSYWDQVEATRAHLAGWGELAAKHGAQVVYHTHSNRCMGLNAGMLL</sequence>
<feature type="non-terminal residue" evidence="1">
    <location>
        <position position="151"/>
    </location>
</feature>
<accession>A0A382PSI9</accession>
<dbReference type="AlphaFoldDB" id="A0A382PSI9"/>
<proteinExistence type="predicted"/>